<dbReference type="HOGENOM" id="CLU_897450_0_0_1"/>
<keyword evidence="2" id="KW-1185">Reference proteome</keyword>
<dbReference type="AlphaFoldDB" id="A0A0C3BHW4"/>
<sequence length="310" mass="34446">MSFDGILTGREALKTHTSSASRHPRYEIVTTRIRGIHEVVGLLVLDEAARRARVAESLPTRAGNLAEPACHLPSPNSSSRETIFAPWSYRHQVLPPSLPLPDGLIAPEGGICAVSRIKIVNRAPRLGWDGDEAINICLGLTEMWQKCHHLILEKHRGRQRSHWEGEQDGACEYGHAAPKDHLCLFNGAHIIGHSGKKVVLEKLLASLKATGSRMFFDVRIDTINEYHMPDTEKFIFTLEAGITADIAAAIGICWTSWSYSEVNSRSRKDELIEMITAGTQKIIITNKDLMINANLRIDIRFSPLSSGLFQ</sequence>
<proteinExistence type="predicted"/>
<name>A0A0C3BHW4_PILCF</name>
<evidence type="ECO:0000313" key="1">
    <source>
        <dbReference type="EMBL" id="KIM85908.1"/>
    </source>
</evidence>
<reference evidence="2" key="2">
    <citation type="submission" date="2015-01" db="EMBL/GenBank/DDBJ databases">
        <title>Evolutionary Origins and Diversification of the Mycorrhizal Mutualists.</title>
        <authorList>
            <consortium name="DOE Joint Genome Institute"/>
            <consortium name="Mycorrhizal Genomics Consortium"/>
            <person name="Kohler A."/>
            <person name="Kuo A."/>
            <person name="Nagy L.G."/>
            <person name="Floudas D."/>
            <person name="Copeland A."/>
            <person name="Barry K.W."/>
            <person name="Cichocki N."/>
            <person name="Veneault-Fourrey C."/>
            <person name="LaButti K."/>
            <person name="Lindquist E.A."/>
            <person name="Lipzen A."/>
            <person name="Lundell T."/>
            <person name="Morin E."/>
            <person name="Murat C."/>
            <person name="Riley R."/>
            <person name="Ohm R."/>
            <person name="Sun H."/>
            <person name="Tunlid A."/>
            <person name="Henrissat B."/>
            <person name="Grigoriev I.V."/>
            <person name="Hibbett D.S."/>
            <person name="Martin F."/>
        </authorList>
    </citation>
    <scope>NUCLEOTIDE SEQUENCE [LARGE SCALE GENOMIC DNA]</scope>
    <source>
        <strain evidence="2">F 1598</strain>
    </source>
</reference>
<organism evidence="1 2">
    <name type="scientific">Piloderma croceum (strain F 1598)</name>
    <dbReference type="NCBI Taxonomy" id="765440"/>
    <lineage>
        <taxon>Eukaryota</taxon>
        <taxon>Fungi</taxon>
        <taxon>Dikarya</taxon>
        <taxon>Basidiomycota</taxon>
        <taxon>Agaricomycotina</taxon>
        <taxon>Agaricomycetes</taxon>
        <taxon>Agaricomycetidae</taxon>
        <taxon>Atheliales</taxon>
        <taxon>Atheliaceae</taxon>
        <taxon>Piloderma</taxon>
    </lineage>
</organism>
<dbReference type="InParanoid" id="A0A0C3BHW4"/>
<dbReference type="EMBL" id="KN832983">
    <property type="protein sequence ID" value="KIM85908.1"/>
    <property type="molecule type" value="Genomic_DNA"/>
</dbReference>
<gene>
    <name evidence="1" type="ORF">PILCRDRAFT_5018</name>
</gene>
<dbReference type="Proteomes" id="UP000054166">
    <property type="component" value="Unassembled WGS sequence"/>
</dbReference>
<evidence type="ECO:0000313" key="2">
    <source>
        <dbReference type="Proteomes" id="UP000054166"/>
    </source>
</evidence>
<accession>A0A0C3BHW4</accession>
<protein>
    <submittedName>
        <fullName evidence="1">Uncharacterized protein</fullName>
    </submittedName>
</protein>
<reference evidence="1 2" key="1">
    <citation type="submission" date="2014-04" db="EMBL/GenBank/DDBJ databases">
        <authorList>
            <consortium name="DOE Joint Genome Institute"/>
            <person name="Kuo A."/>
            <person name="Tarkka M."/>
            <person name="Buscot F."/>
            <person name="Kohler A."/>
            <person name="Nagy L.G."/>
            <person name="Floudas D."/>
            <person name="Copeland A."/>
            <person name="Barry K.W."/>
            <person name="Cichocki N."/>
            <person name="Veneault-Fourrey C."/>
            <person name="LaButti K."/>
            <person name="Lindquist E.A."/>
            <person name="Lipzen A."/>
            <person name="Lundell T."/>
            <person name="Morin E."/>
            <person name="Murat C."/>
            <person name="Sun H."/>
            <person name="Tunlid A."/>
            <person name="Henrissat B."/>
            <person name="Grigoriev I.V."/>
            <person name="Hibbett D.S."/>
            <person name="Martin F."/>
            <person name="Nordberg H.P."/>
            <person name="Cantor M.N."/>
            <person name="Hua S.X."/>
        </authorList>
    </citation>
    <scope>NUCLEOTIDE SEQUENCE [LARGE SCALE GENOMIC DNA]</scope>
    <source>
        <strain evidence="1 2">F 1598</strain>
    </source>
</reference>